<evidence type="ECO:0000313" key="3">
    <source>
        <dbReference type="Proteomes" id="UP000237000"/>
    </source>
</evidence>
<dbReference type="OrthoDB" id="618098at2759"/>
<dbReference type="GO" id="GO:0005509">
    <property type="term" value="F:calcium ion binding"/>
    <property type="evidence" value="ECO:0007669"/>
    <property type="project" value="InterPro"/>
</dbReference>
<comment type="caution">
    <text evidence="2">The sequence shown here is derived from an EMBL/GenBank/DDBJ whole genome shotgun (WGS) entry which is preliminary data.</text>
</comment>
<dbReference type="Proteomes" id="UP000237000">
    <property type="component" value="Unassembled WGS sequence"/>
</dbReference>
<dbReference type="EMBL" id="JXTC01000215">
    <property type="protein sequence ID" value="PON81511.1"/>
    <property type="molecule type" value="Genomic_DNA"/>
</dbReference>
<dbReference type="Gene3D" id="1.10.238.10">
    <property type="entry name" value="EF-hand"/>
    <property type="match status" value="1"/>
</dbReference>
<dbReference type="SUPFAM" id="SSF47473">
    <property type="entry name" value="EF-hand"/>
    <property type="match status" value="1"/>
</dbReference>
<dbReference type="AlphaFoldDB" id="A0A2P5E7I3"/>
<feature type="domain" description="EF-hand" evidence="1">
    <location>
        <begin position="115"/>
        <end position="143"/>
    </location>
</feature>
<proteinExistence type="predicted"/>
<dbReference type="PROSITE" id="PS50222">
    <property type="entry name" value="EF_HAND_2"/>
    <property type="match status" value="1"/>
</dbReference>
<evidence type="ECO:0000313" key="2">
    <source>
        <dbReference type="EMBL" id="PON81511.1"/>
    </source>
</evidence>
<dbReference type="InParanoid" id="A0A2P5E7I3"/>
<reference evidence="3" key="1">
    <citation type="submission" date="2016-06" db="EMBL/GenBank/DDBJ databases">
        <title>Parallel loss of symbiosis genes in relatives of nitrogen-fixing non-legume Parasponia.</title>
        <authorList>
            <person name="Van Velzen R."/>
            <person name="Holmer R."/>
            <person name="Bu F."/>
            <person name="Rutten L."/>
            <person name="Van Zeijl A."/>
            <person name="Liu W."/>
            <person name="Santuari L."/>
            <person name="Cao Q."/>
            <person name="Sharma T."/>
            <person name="Shen D."/>
            <person name="Roswanjaya Y."/>
            <person name="Wardhani T."/>
            <person name="Kalhor M.S."/>
            <person name="Jansen J."/>
            <person name="Van den Hoogen J."/>
            <person name="Gungor B."/>
            <person name="Hartog M."/>
            <person name="Hontelez J."/>
            <person name="Verver J."/>
            <person name="Yang W.-C."/>
            <person name="Schijlen E."/>
            <person name="Repin R."/>
            <person name="Schilthuizen M."/>
            <person name="Schranz E."/>
            <person name="Heidstra R."/>
            <person name="Miyata K."/>
            <person name="Fedorova E."/>
            <person name="Kohlen W."/>
            <person name="Bisseling T."/>
            <person name="Smit S."/>
            <person name="Geurts R."/>
        </authorList>
    </citation>
    <scope>NUCLEOTIDE SEQUENCE [LARGE SCALE GENOMIC DNA]</scope>
    <source>
        <strain evidence="3">cv. RG33-2</strain>
    </source>
</reference>
<dbReference type="InterPro" id="IPR011992">
    <property type="entry name" value="EF-hand-dom_pair"/>
</dbReference>
<organism evidence="2 3">
    <name type="scientific">Trema orientale</name>
    <name type="common">Charcoal tree</name>
    <name type="synonym">Celtis orientalis</name>
    <dbReference type="NCBI Taxonomy" id="63057"/>
    <lineage>
        <taxon>Eukaryota</taxon>
        <taxon>Viridiplantae</taxon>
        <taxon>Streptophyta</taxon>
        <taxon>Embryophyta</taxon>
        <taxon>Tracheophyta</taxon>
        <taxon>Spermatophyta</taxon>
        <taxon>Magnoliopsida</taxon>
        <taxon>eudicotyledons</taxon>
        <taxon>Gunneridae</taxon>
        <taxon>Pentapetalae</taxon>
        <taxon>rosids</taxon>
        <taxon>fabids</taxon>
        <taxon>Rosales</taxon>
        <taxon>Cannabaceae</taxon>
        <taxon>Trema</taxon>
    </lineage>
</organism>
<name>A0A2P5E7I3_TREOI</name>
<dbReference type="InterPro" id="IPR002048">
    <property type="entry name" value="EF_hand_dom"/>
</dbReference>
<evidence type="ECO:0000259" key="1">
    <source>
        <dbReference type="PROSITE" id="PS50222"/>
    </source>
</evidence>
<sequence>MDHLRKKRKSASNRDAYEALKESSYVIAKVIEKASIRLSKAIGEDMNDKHMQLGDELKRTTTLTTMECHNSPDDHARQYYGLASRLGDLGYLAFWSYCCWVWLIEKIIGPVVEIKIFNKFDSNVDGEISSDELRGMLLAFGSKTSSDEVKHIMAEIKRFRYSGFIANKWLMRNLITARSI</sequence>
<protein>
    <submittedName>
        <fullName evidence="2">Parvalbumin</fullName>
    </submittedName>
</protein>
<keyword evidence="3" id="KW-1185">Reference proteome</keyword>
<gene>
    <name evidence="2" type="ORF">TorRG33x02_227030</name>
</gene>
<accession>A0A2P5E7I3</accession>